<gene>
    <name evidence="3" type="ORF">SAMN05421872_102334</name>
</gene>
<keyword evidence="4" id="KW-1185">Reference proteome</keyword>
<proteinExistence type="predicted"/>
<dbReference type="InterPro" id="IPR048567">
    <property type="entry name" value="CyanoTRADDas_TM"/>
</dbReference>
<feature type="domain" description="Cyanobacterial TRADD-N associated 2 transmembrane" evidence="2">
    <location>
        <begin position="2"/>
        <end position="64"/>
    </location>
</feature>
<keyword evidence="1" id="KW-0812">Transmembrane</keyword>
<keyword evidence="1" id="KW-0472">Membrane</keyword>
<accession>A0A1G6LR68</accession>
<sequence>MLAQSRQSFILSVGAAVVGFLVITIGVILAFVGTAPATIATMAGGVIAEAVAALFFTQSNRARSVMAGQLEGFREADEVSRQATERRDLIEMVRSPEKRDDLLVETVLMLAGRVTSERPGRPGDSPTEPV</sequence>
<evidence type="ECO:0000259" key="2">
    <source>
        <dbReference type="Pfam" id="PF20712"/>
    </source>
</evidence>
<dbReference type="Proteomes" id="UP000199034">
    <property type="component" value="Unassembled WGS sequence"/>
</dbReference>
<evidence type="ECO:0000313" key="4">
    <source>
        <dbReference type="Proteomes" id="UP000199034"/>
    </source>
</evidence>
<organism evidence="3 4">
    <name type="scientific">Nocardioides lianchengensis</name>
    <dbReference type="NCBI Taxonomy" id="1045774"/>
    <lineage>
        <taxon>Bacteria</taxon>
        <taxon>Bacillati</taxon>
        <taxon>Actinomycetota</taxon>
        <taxon>Actinomycetes</taxon>
        <taxon>Propionibacteriales</taxon>
        <taxon>Nocardioidaceae</taxon>
        <taxon>Nocardioides</taxon>
    </lineage>
</organism>
<name>A0A1G6LR68_9ACTN</name>
<evidence type="ECO:0000313" key="3">
    <source>
        <dbReference type="EMBL" id="SDC45699.1"/>
    </source>
</evidence>
<reference evidence="3 4" key="1">
    <citation type="submission" date="2016-10" db="EMBL/GenBank/DDBJ databases">
        <authorList>
            <person name="de Groot N.N."/>
        </authorList>
    </citation>
    <scope>NUCLEOTIDE SEQUENCE [LARGE SCALE GENOMIC DNA]</scope>
    <source>
        <strain evidence="3 4">CGMCC 4.6858</strain>
    </source>
</reference>
<dbReference type="AlphaFoldDB" id="A0A1G6LR68"/>
<evidence type="ECO:0000256" key="1">
    <source>
        <dbReference type="SAM" id="Phobius"/>
    </source>
</evidence>
<protein>
    <recommendedName>
        <fullName evidence="2">Cyanobacterial TRADD-N associated 2 transmembrane domain-containing protein</fullName>
    </recommendedName>
</protein>
<dbReference type="Pfam" id="PF20712">
    <property type="entry name" value="CyanoTRADDas_TM"/>
    <property type="match status" value="1"/>
</dbReference>
<dbReference type="EMBL" id="FMZM01000002">
    <property type="protein sequence ID" value="SDC45699.1"/>
    <property type="molecule type" value="Genomic_DNA"/>
</dbReference>
<feature type="transmembrane region" description="Helical" evidence="1">
    <location>
        <begin position="37"/>
        <end position="56"/>
    </location>
</feature>
<feature type="transmembrane region" description="Helical" evidence="1">
    <location>
        <begin position="9"/>
        <end position="31"/>
    </location>
</feature>
<keyword evidence="1" id="KW-1133">Transmembrane helix</keyword>